<proteinExistence type="predicted"/>
<comment type="caution">
    <text evidence="1">The sequence shown here is derived from an EMBL/GenBank/DDBJ whole genome shotgun (WGS) entry which is preliminary data.</text>
</comment>
<protein>
    <submittedName>
        <fullName evidence="1">Uncharacterized protein</fullName>
    </submittedName>
</protein>
<feature type="non-terminal residue" evidence="1">
    <location>
        <position position="1"/>
    </location>
</feature>
<dbReference type="AlphaFoldDB" id="A0A0F9F0X1"/>
<name>A0A0F9F0X1_9ZZZZ</name>
<gene>
    <name evidence="1" type="ORF">LCGC14_2008870</name>
</gene>
<accession>A0A0F9F0X1</accession>
<reference evidence="1" key="1">
    <citation type="journal article" date="2015" name="Nature">
        <title>Complex archaea that bridge the gap between prokaryotes and eukaryotes.</title>
        <authorList>
            <person name="Spang A."/>
            <person name="Saw J.H."/>
            <person name="Jorgensen S.L."/>
            <person name="Zaremba-Niedzwiedzka K."/>
            <person name="Martijn J."/>
            <person name="Lind A.E."/>
            <person name="van Eijk R."/>
            <person name="Schleper C."/>
            <person name="Guy L."/>
            <person name="Ettema T.J."/>
        </authorList>
    </citation>
    <scope>NUCLEOTIDE SEQUENCE</scope>
</reference>
<evidence type="ECO:0000313" key="1">
    <source>
        <dbReference type="EMBL" id="KKL80033.1"/>
    </source>
</evidence>
<dbReference type="EMBL" id="LAZR01022980">
    <property type="protein sequence ID" value="KKL80033.1"/>
    <property type="molecule type" value="Genomic_DNA"/>
</dbReference>
<sequence length="36" mass="4226">SRGIQEVDRSLVENLQFVIAKGRKKEETKKRKIGKR</sequence>
<organism evidence="1">
    <name type="scientific">marine sediment metagenome</name>
    <dbReference type="NCBI Taxonomy" id="412755"/>
    <lineage>
        <taxon>unclassified sequences</taxon>
        <taxon>metagenomes</taxon>
        <taxon>ecological metagenomes</taxon>
    </lineage>
</organism>